<dbReference type="SUPFAM" id="SSF88874">
    <property type="entry name" value="Receptor-binding domain of short tail fibre protein gp12"/>
    <property type="match status" value="1"/>
</dbReference>
<keyword evidence="3" id="KW-1185">Reference proteome</keyword>
<evidence type="ECO:0000259" key="1">
    <source>
        <dbReference type="Pfam" id="PF07484"/>
    </source>
</evidence>
<gene>
    <name evidence="2" type="ORF">DXN04_22825</name>
</gene>
<dbReference type="InterPro" id="IPR011083">
    <property type="entry name" value="Phage_tail_collar_dom"/>
</dbReference>
<dbReference type="Gene3D" id="3.90.1340.10">
    <property type="entry name" value="Phage tail collar domain"/>
    <property type="match status" value="1"/>
</dbReference>
<evidence type="ECO:0000313" key="2">
    <source>
        <dbReference type="EMBL" id="RFM32521.1"/>
    </source>
</evidence>
<accession>A0A3E1NX74</accession>
<proteinExistence type="predicted"/>
<dbReference type="Pfam" id="PF07484">
    <property type="entry name" value="Collar"/>
    <property type="match status" value="1"/>
</dbReference>
<comment type="caution">
    <text evidence="2">The sequence shown here is derived from an EMBL/GenBank/DDBJ whole genome shotgun (WGS) entry which is preliminary data.</text>
</comment>
<evidence type="ECO:0000313" key="3">
    <source>
        <dbReference type="Proteomes" id="UP000261174"/>
    </source>
</evidence>
<dbReference type="RefSeq" id="WP_116855714.1">
    <property type="nucleotide sequence ID" value="NZ_QTJV01000009.1"/>
</dbReference>
<protein>
    <submittedName>
        <fullName evidence="2">Phage tail protein</fullName>
    </submittedName>
</protein>
<sequence>MDGFIGEIRAFGFNFVPTGWLPCDGSTISISSQPTLFAIIGTQFGGNGTSTFMLPDLRGVSAVGVNVQQSGYNVPGITGGTETVTLTTNTIPAHNHLVGAVTRSSAAQVSAATNVPGSGSYLTNAYSSGLSQGIIAYADTAGTSALNPQSISLSGGTQAHNNMSPNLAMTYCICVEGIFPQHP</sequence>
<dbReference type="AlphaFoldDB" id="A0A3E1NX74"/>
<dbReference type="OrthoDB" id="9810174at2"/>
<feature type="domain" description="Phage tail collar" evidence="1">
    <location>
        <begin position="6"/>
        <end position="59"/>
    </location>
</feature>
<dbReference type="EMBL" id="QTJV01000009">
    <property type="protein sequence ID" value="RFM32521.1"/>
    <property type="molecule type" value="Genomic_DNA"/>
</dbReference>
<dbReference type="InterPro" id="IPR037053">
    <property type="entry name" value="Phage_tail_collar_dom_sf"/>
</dbReference>
<name>A0A3E1NX74_9BACT</name>
<reference evidence="2 3" key="1">
    <citation type="submission" date="2018-08" db="EMBL/GenBank/DDBJ databases">
        <title>Chitinophaga sp. K20C18050901, a novel bacterium isolated from forest soil.</title>
        <authorList>
            <person name="Wang C."/>
        </authorList>
    </citation>
    <scope>NUCLEOTIDE SEQUENCE [LARGE SCALE GENOMIC DNA]</scope>
    <source>
        <strain evidence="2 3">K20C18050901</strain>
    </source>
</reference>
<dbReference type="Proteomes" id="UP000261174">
    <property type="component" value="Unassembled WGS sequence"/>
</dbReference>
<organism evidence="2 3">
    <name type="scientific">Chitinophaga silvisoli</name>
    <dbReference type="NCBI Taxonomy" id="2291814"/>
    <lineage>
        <taxon>Bacteria</taxon>
        <taxon>Pseudomonadati</taxon>
        <taxon>Bacteroidota</taxon>
        <taxon>Chitinophagia</taxon>
        <taxon>Chitinophagales</taxon>
        <taxon>Chitinophagaceae</taxon>
        <taxon>Chitinophaga</taxon>
    </lineage>
</organism>